<comment type="caution">
    <text evidence="2">The sequence shown here is derived from an EMBL/GenBank/DDBJ whole genome shotgun (WGS) entry which is preliminary data.</text>
</comment>
<sequence>MISKIVSKLRKNNSVKEPREFAGPNLVDRLQKANADLAMQLDQANQEIQTLRTRLADLGCLLTHAEVQRAHVSELNSISWRKAHLRVAGNAGPLSKSDTAKQHLTWIDNIWICTDLHYLQQAEQSWKDGDVDAALGHLQTSIARNPFLSVAESNHSRVIIAALLYAKGEYERSLGQLSDVLKLALSCEQQQESVSTEITSLAHFVEGMNLVELGSNEQAYWSYSQSLQLPGYSDQARKCQIRLVEEFTRQQTEDDSTLDNLSLRPVISSDQMRPVAMIVHERAA</sequence>
<name>A0A9W9XDC5_9EURO</name>
<dbReference type="SUPFAM" id="SSF48452">
    <property type="entry name" value="TPR-like"/>
    <property type="match status" value="1"/>
</dbReference>
<evidence type="ECO:0000313" key="2">
    <source>
        <dbReference type="EMBL" id="KAJ5488783.1"/>
    </source>
</evidence>
<evidence type="ECO:0000313" key="3">
    <source>
        <dbReference type="Proteomes" id="UP001148312"/>
    </source>
</evidence>
<keyword evidence="3" id="KW-1185">Reference proteome</keyword>
<accession>A0A9W9XDC5</accession>
<organism evidence="2 3">
    <name type="scientific">Penicillium diatomitis</name>
    <dbReference type="NCBI Taxonomy" id="2819901"/>
    <lineage>
        <taxon>Eukaryota</taxon>
        <taxon>Fungi</taxon>
        <taxon>Dikarya</taxon>
        <taxon>Ascomycota</taxon>
        <taxon>Pezizomycotina</taxon>
        <taxon>Eurotiomycetes</taxon>
        <taxon>Eurotiomycetidae</taxon>
        <taxon>Eurotiales</taxon>
        <taxon>Aspergillaceae</taxon>
        <taxon>Penicillium</taxon>
    </lineage>
</organism>
<keyword evidence="1" id="KW-0175">Coiled coil</keyword>
<dbReference type="AlphaFoldDB" id="A0A9W9XDC5"/>
<dbReference type="EMBL" id="JAPWDQ010000004">
    <property type="protein sequence ID" value="KAJ5488783.1"/>
    <property type="molecule type" value="Genomic_DNA"/>
</dbReference>
<proteinExistence type="predicted"/>
<feature type="coiled-coil region" evidence="1">
    <location>
        <begin position="27"/>
        <end position="61"/>
    </location>
</feature>
<dbReference type="Proteomes" id="UP001148312">
    <property type="component" value="Unassembled WGS sequence"/>
</dbReference>
<dbReference type="Gene3D" id="1.25.40.10">
    <property type="entry name" value="Tetratricopeptide repeat domain"/>
    <property type="match status" value="1"/>
</dbReference>
<reference evidence="2" key="2">
    <citation type="journal article" date="2023" name="IMA Fungus">
        <title>Comparative genomic study of the Penicillium genus elucidates a diverse pangenome and 15 lateral gene transfer events.</title>
        <authorList>
            <person name="Petersen C."/>
            <person name="Sorensen T."/>
            <person name="Nielsen M.R."/>
            <person name="Sondergaard T.E."/>
            <person name="Sorensen J.L."/>
            <person name="Fitzpatrick D.A."/>
            <person name="Frisvad J.C."/>
            <person name="Nielsen K.L."/>
        </authorList>
    </citation>
    <scope>NUCLEOTIDE SEQUENCE</scope>
    <source>
        <strain evidence="2">IBT 30728</strain>
    </source>
</reference>
<reference evidence="2" key="1">
    <citation type="submission" date="2022-12" db="EMBL/GenBank/DDBJ databases">
        <authorList>
            <person name="Petersen C."/>
        </authorList>
    </citation>
    <scope>NUCLEOTIDE SEQUENCE</scope>
    <source>
        <strain evidence="2">IBT 30728</strain>
    </source>
</reference>
<dbReference type="GeneID" id="81623524"/>
<gene>
    <name evidence="2" type="ORF">N7539_003673</name>
</gene>
<dbReference type="InterPro" id="IPR011990">
    <property type="entry name" value="TPR-like_helical_dom_sf"/>
</dbReference>
<evidence type="ECO:0000256" key="1">
    <source>
        <dbReference type="SAM" id="Coils"/>
    </source>
</evidence>
<dbReference type="RefSeq" id="XP_056790816.1">
    <property type="nucleotide sequence ID" value="XM_056933275.1"/>
</dbReference>
<protein>
    <submittedName>
        <fullName evidence="2">Uncharacterized protein</fullName>
    </submittedName>
</protein>